<evidence type="ECO:0000313" key="6">
    <source>
        <dbReference type="WBParaSite" id="TASK_0000377301-mRNA-1"/>
    </source>
</evidence>
<dbReference type="InterPro" id="IPR014752">
    <property type="entry name" value="Arrestin-like_C"/>
</dbReference>
<feature type="region of interest" description="Disordered" evidence="2">
    <location>
        <begin position="92"/>
        <end position="169"/>
    </location>
</feature>
<dbReference type="PANTHER" id="PTHR11792:SF17">
    <property type="entry name" value="KURTZ ARRESTIN"/>
    <property type="match status" value="1"/>
</dbReference>
<evidence type="ECO:0000313" key="5">
    <source>
        <dbReference type="Proteomes" id="UP000282613"/>
    </source>
</evidence>
<dbReference type="EMBL" id="UYRS01018312">
    <property type="protein sequence ID" value="VDK32328.1"/>
    <property type="molecule type" value="Genomic_DNA"/>
</dbReference>
<feature type="compositionally biased region" description="Basic and acidic residues" evidence="2">
    <location>
        <begin position="487"/>
        <end position="529"/>
    </location>
</feature>
<dbReference type="STRING" id="60517.A0A0R3W1X9"/>
<dbReference type="InterPro" id="IPR014756">
    <property type="entry name" value="Ig_E-set"/>
</dbReference>
<dbReference type="Gene3D" id="2.60.40.640">
    <property type="match status" value="1"/>
</dbReference>
<feature type="compositionally biased region" description="Basic and acidic residues" evidence="2">
    <location>
        <begin position="28"/>
        <end position="38"/>
    </location>
</feature>
<evidence type="ECO:0000256" key="2">
    <source>
        <dbReference type="SAM" id="MobiDB-lite"/>
    </source>
</evidence>
<dbReference type="GO" id="GO:0001664">
    <property type="term" value="F:G protein-coupled receptor binding"/>
    <property type="evidence" value="ECO:0007669"/>
    <property type="project" value="TreeGrafter"/>
</dbReference>
<dbReference type="InterPro" id="IPR000698">
    <property type="entry name" value="Arrestin"/>
</dbReference>
<sequence>MSSKAASKKGGTKLKDSKGSKASGKAKGSKDSKGKEKSTLSPEELEQLLFGRKLYEDVDAVFTKRSKNLALFCQKIHIYEVWNRLPEIFTDMNPQGDNGGKTGTSKASNKSKGSKGSKGSKAKDSEKSKGKKATKGGKNSGSKSKGSKEPNKGDKEPKERSYDDPIVVEDRPDMPEYEKAMLVGAVAFPYCLCQNGEKIFVEVNADFVYCDYAKVPPFPASVRCKTRCYKDIYYIFPLNIDRMPPFLTFTQNIAAKVQEEYPSGWHIAPFVFDLTGKPDSVTFTRPYYMEQNTGLFWTVRAFAGMAELCIPLPENEVSMNFHKFTIVPVAKPSLQRPSISLDYNRWSCMEDQGTLSLSATLSKDVYYQGEEVDVTVSISNDSARHTVVALTVCVEQTYKLNSEIPHDNSIPLVTTFVRAGEMGLPVGPKNKGWLNTFNLRPVYDPTKYNLVVDGRMSRDKKLCLAESTVIVRQEWVKIEEPPPPVAEGDKTKSKKESKGSKGSKGKEKGGKDSKSANKSKKSESKEKGSKKGKSKGGKTSKAPGEPKDADQTPAEAEEKPQDKEQECKAPRYVQRNTVTDRQDCRIIDVSYQVVVRLTLGNEGGQPMVRVPFVLTRNSRYIDRLPLRMPPVFAKVTMP</sequence>
<dbReference type="InterPro" id="IPR011022">
    <property type="entry name" value="Arrestin_C-like"/>
</dbReference>
<reference evidence="6" key="1">
    <citation type="submission" date="2017-02" db="UniProtKB">
        <authorList>
            <consortium name="WormBaseParasite"/>
        </authorList>
    </citation>
    <scope>IDENTIFICATION</scope>
</reference>
<dbReference type="AlphaFoldDB" id="A0A0R3W1X9"/>
<dbReference type="GO" id="GO:0007165">
    <property type="term" value="P:signal transduction"/>
    <property type="evidence" value="ECO:0007669"/>
    <property type="project" value="InterPro"/>
</dbReference>
<evidence type="ECO:0000256" key="1">
    <source>
        <dbReference type="ARBA" id="ARBA00005298"/>
    </source>
</evidence>
<reference evidence="4 5" key="2">
    <citation type="submission" date="2018-11" db="EMBL/GenBank/DDBJ databases">
        <authorList>
            <consortium name="Pathogen Informatics"/>
        </authorList>
    </citation>
    <scope>NUCLEOTIDE SEQUENCE [LARGE SCALE GENOMIC DNA]</scope>
</reference>
<name>A0A0R3W1X9_TAEAS</name>
<feature type="compositionally biased region" description="Basic residues" evidence="2">
    <location>
        <begin position="1"/>
        <end position="12"/>
    </location>
</feature>
<gene>
    <name evidence="4" type="ORF">TASK_LOCUS3774</name>
</gene>
<proteinExistence type="inferred from homology"/>
<dbReference type="GO" id="GO:0005737">
    <property type="term" value="C:cytoplasm"/>
    <property type="evidence" value="ECO:0007669"/>
    <property type="project" value="TreeGrafter"/>
</dbReference>
<feature type="compositionally biased region" description="Basic and acidic residues" evidence="2">
    <location>
        <begin position="544"/>
        <end position="569"/>
    </location>
</feature>
<evidence type="ECO:0000313" key="4">
    <source>
        <dbReference type="EMBL" id="VDK32328.1"/>
    </source>
</evidence>
<evidence type="ECO:0000259" key="3">
    <source>
        <dbReference type="SMART" id="SM01017"/>
    </source>
</evidence>
<dbReference type="SMART" id="SM01017">
    <property type="entry name" value="Arrestin_C"/>
    <property type="match status" value="1"/>
</dbReference>
<dbReference type="SUPFAM" id="SSF81296">
    <property type="entry name" value="E set domains"/>
    <property type="match status" value="1"/>
</dbReference>
<comment type="similarity">
    <text evidence="1">Belongs to the arrestin family.</text>
</comment>
<accession>A0A0R3W1X9</accession>
<feature type="compositionally biased region" description="Basic and acidic residues" evidence="2">
    <location>
        <begin position="146"/>
        <end position="169"/>
    </location>
</feature>
<feature type="region of interest" description="Disordered" evidence="2">
    <location>
        <begin position="480"/>
        <end position="571"/>
    </location>
</feature>
<dbReference type="OrthoDB" id="6242029at2759"/>
<dbReference type="WBParaSite" id="TASK_0000377301-mRNA-1">
    <property type="protein sequence ID" value="TASK_0000377301-mRNA-1"/>
    <property type="gene ID" value="TASK_0000377301"/>
</dbReference>
<feature type="region of interest" description="Disordered" evidence="2">
    <location>
        <begin position="1"/>
        <end position="43"/>
    </location>
</feature>
<protein>
    <submittedName>
        <fullName evidence="6">Arrestin_C domain-containing protein</fullName>
    </submittedName>
</protein>
<dbReference type="Proteomes" id="UP000282613">
    <property type="component" value="Unassembled WGS sequence"/>
</dbReference>
<dbReference type="PANTHER" id="PTHR11792">
    <property type="entry name" value="ARRESTIN"/>
    <property type="match status" value="1"/>
</dbReference>
<dbReference type="GO" id="GO:0002031">
    <property type="term" value="P:G protein-coupled receptor internalization"/>
    <property type="evidence" value="ECO:0007669"/>
    <property type="project" value="TreeGrafter"/>
</dbReference>
<organism evidence="6">
    <name type="scientific">Taenia asiatica</name>
    <name type="common">Asian tapeworm</name>
    <dbReference type="NCBI Taxonomy" id="60517"/>
    <lineage>
        <taxon>Eukaryota</taxon>
        <taxon>Metazoa</taxon>
        <taxon>Spiralia</taxon>
        <taxon>Lophotrochozoa</taxon>
        <taxon>Platyhelminthes</taxon>
        <taxon>Cestoda</taxon>
        <taxon>Eucestoda</taxon>
        <taxon>Cyclophyllidea</taxon>
        <taxon>Taeniidae</taxon>
        <taxon>Taenia</taxon>
    </lineage>
</organism>
<feature type="domain" description="Arrestin C-terminal-like" evidence="3">
    <location>
        <begin position="351"/>
        <end position="620"/>
    </location>
</feature>
<keyword evidence="5" id="KW-1185">Reference proteome</keyword>